<evidence type="ECO:0000313" key="6">
    <source>
        <dbReference type="Proteomes" id="UP000799118"/>
    </source>
</evidence>
<dbReference type="GO" id="GO:1904868">
    <property type="term" value="P:telomerase catalytic core complex assembly"/>
    <property type="evidence" value="ECO:0007669"/>
    <property type="project" value="InterPro"/>
</dbReference>
<feature type="compositionally biased region" description="Low complexity" evidence="3">
    <location>
        <begin position="14"/>
        <end position="27"/>
    </location>
</feature>
<dbReference type="Pfam" id="PF19977">
    <property type="entry name" value="xRRM"/>
    <property type="match status" value="1"/>
</dbReference>
<evidence type="ECO:0000313" key="5">
    <source>
        <dbReference type="EMBL" id="KAE9407836.1"/>
    </source>
</evidence>
<dbReference type="Gene3D" id="3.30.70.330">
    <property type="match status" value="1"/>
</dbReference>
<dbReference type="CDD" id="cd00590">
    <property type="entry name" value="RRM_SF"/>
    <property type="match status" value="1"/>
</dbReference>
<name>A0A6A4IB05_9AGAR</name>
<feature type="compositionally biased region" description="Polar residues" evidence="3">
    <location>
        <begin position="555"/>
        <end position="564"/>
    </location>
</feature>
<dbReference type="GO" id="GO:0070034">
    <property type="term" value="F:telomerase RNA binding"/>
    <property type="evidence" value="ECO:0007669"/>
    <property type="project" value="InterPro"/>
</dbReference>
<keyword evidence="1 2" id="KW-0694">RNA-binding</keyword>
<feature type="compositionally biased region" description="Acidic residues" evidence="3">
    <location>
        <begin position="350"/>
        <end position="364"/>
    </location>
</feature>
<feature type="region of interest" description="Disordered" evidence="3">
    <location>
        <begin position="336"/>
        <end position="367"/>
    </location>
</feature>
<evidence type="ECO:0000256" key="3">
    <source>
        <dbReference type="SAM" id="MobiDB-lite"/>
    </source>
</evidence>
<proteinExistence type="predicted"/>
<dbReference type="EMBL" id="ML769393">
    <property type="protein sequence ID" value="KAE9407836.1"/>
    <property type="molecule type" value="Genomic_DNA"/>
</dbReference>
<feature type="compositionally biased region" description="Low complexity" evidence="3">
    <location>
        <begin position="534"/>
        <end position="547"/>
    </location>
</feature>
<feature type="domain" description="XRRM" evidence="4">
    <location>
        <begin position="400"/>
        <end position="561"/>
    </location>
</feature>
<dbReference type="InterPro" id="IPR012677">
    <property type="entry name" value="Nucleotide-bd_a/b_plait_sf"/>
</dbReference>
<sequence>MSFAFVPRKVGTKRATTSASLTSTRNSEPSLAPPPHFSHSAPVPLSLSPADENLQAFAEDLAILIILSLTDYAVWADGDMRRRLEEHTDGERQFLPLRYVLKHSPLKEEFLKPKTKMPSEASIVKALRTHAEDEIEVRMVLSGPTWSNWASTSSSQMDEGMYELRPKKGTGTGGEVYTRDYWAQRTVYIENIPPSSRTTAGIYRFIQSISTPESKFKIQRISFPPHHLDADGPLHNKKPKHRCKGFAFVVFSSIEQVTHLSRKWNWDRHSSKNPPCSTATTTPVQADSMSVPADPISINEAQKYGFRSLPKAQWDSLKEEYVAWRQKLLDEVFREQEQQQEMGVHAAEEEVRDDDNEFDEEEEKENGGQEYFAAVPAPAPVASSNSLPTTSTLPLTPSSPYPPNCLLFIRNIHSGTNKTTLRALFTKALLGRREETTDMSSSANTSGIDYIDYTKGTDTCHLRLASPSDARILQTYFEEHRLVQKGPLDDNGAPSSSQLNIFVELVQGTREKIYWEKVPLKLRQEAVRKAISTASANPRASASAAPPEFDGWQSIRRQGQRSGT</sequence>
<evidence type="ECO:0000256" key="2">
    <source>
        <dbReference type="PROSITE-ProRule" id="PRU01288"/>
    </source>
</evidence>
<reference evidence="5" key="1">
    <citation type="journal article" date="2019" name="Environ. Microbiol.">
        <title>Fungal ecological strategies reflected in gene transcription - a case study of two litter decomposers.</title>
        <authorList>
            <person name="Barbi F."/>
            <person name="Kohler A."/>
            <person name="Barry K."/>
            <person name="Baskaran P."/>
            <person name="Daum C."/>
            <person name="Fauchery L."/>
            <person name="Ihrmark K."/>
            <person name="Kuo A."/>
            <person name="LaButti K."/>
            <person name="Lipzen A."/>
            <person name="Morin E."/>
            <person name="Grigoriev I.V."/>
            <person name="Henrissat B."/>
            <person name="Lindahl B."/>
            <person name="Martin F."/>
        </authorList>
    </citation>
    <scope>NUCLEOTIDE SEQUENCE</scope>
    <source>
        <strain evidence="5">JB14</strain>
    </source>
</reference>
<dbReference type="PROSITE" id="PS51939">
    <property type="entry name" value="XRRM"/>
    <property type="match status" value="1"/>
</dbReference>
<feature type="region of interest" description="Disordered" evidence="3">
    <location>
        <begin position="266"/>
        <end position="291"/>
    </location>
</feature>
<dbReference type="InterPro" id="IPR045537">
    <property type="entry name" value="Lar7_xRRM"/>
</dbReference>
<feature type="region of interest" description="Disordered" evidence="3">
    <location>
        <begin position="533"/>
        <end position="564"/>
    </location>
</feature>
<accession>A0A6A4IB05</accession>
<dbReference type="OrthoDB" id="439993at2759"/>
<dbReference type="SUPFAM" id="SSF54928">
    <property type="entry name" value="RNA-binding domain, RBD"/>
    <property type="match status" value="1"/>
</dbReference>
<organism evidence="5 6">
    <name type="scientific">Gymnopus androsaceus JB14</name>
    <dbReference type="NCBI Taxonomy" id="1447944"/>
    <lineage>
        <taxon>Eukaryota</taxon>
        <taxon>Fungi</taxon>
        <taxon>Dikarya</taxon>
        <taxon>Basidiomycota</taxon>
        <taxon>Agaricomycotina</taxon>
        <taxon>Agaricomycetes</taxon>
        <taxon>Agaricomycetidae</taxon>
        <taxon>Agaricales</taxon>
        <taxon>Marasmiineae</taxon>
        <taxon>Omphalotaceae</taxon>
        <taxon>Gymnopus</taxon>
    </lineage>
</organism>
<feature type="compositionally biased region" description="Polar residues" evidence="3">
    <location>
        <begin position="272"/>
        <end position="288"/>
    </location>
</feature>
<dbReference type="GO" id="GO:1990904">
    <property type="term" value="C:ribonucleoprotein complex"/>
    <property type="evidence" value="ECO:0007669"/>
    <property type="project" value="UniProtKB-UniRule"/>
</dbReference>
<dbReference type="InterPro" id="IPR035979">
    <property type="entry name" value="RBD_domain_sf"/>
</dbReference>
<dbReference type="InterPro" id="IPR014886">
    <property type="entry name" value="La_xRRM"/>
</dbReference>
<keyword evidence="6" id="KW-1185">Reference proteome</keyword>
<evidence type="ECO:0000256" key="1">
    <source>
        <dbReference type="ARBA" id="ARBA00022884"/>
    </source>
</evidence>
<dbReference type="Proteomes" id="UP000799118">
    <property type="component" value="Unassembled WGS sequence"/>
</dbReference>
<dbReference type="AlphaFoldDB" id="A0A6A4IB05"/>
<feature type="region of interest" description="Disordered" evidence="3">
    <location>
        <begin position="1"/>
        <end position="44"/>
    </location>
</feature>
<gene>
    <name evidence="5" type="ORF">BT96DRAFT_874017</name>
</gene>
<protein>
    <recommendedName>
        <fullName evidence="4">XRRM domain-containing protein</fullName>
    </recommendedName>
</protein>
<evidence type="ECO:0000259" key="4">
    <source>
        <dbReference type="PROSITE" id="PS51939"/>
    </source>
</evidence>